<dbReference type="KEGG" id="amr:AM1_1358"/>
<dbReference type="EMBL" id="CP000828">
    <property type="protein sequence ID" value="ABW26390.1"/>
    <property type="molecule type" value="Genomic_DNA"/>
</dbReference>
<evidence type="ECO:0000313" key="3">
    <source>
        <dbReference type="EMBL" id="ABW26390.1"/>
    </source>
</evidence>
<dbReference type="HOGENOM" id="CLU_055261_0_0_3"/>
<dbReference type="Pfam" id="PF13340">
    <property type="entry name" value="DUF4096"/>
    <property type="match status" value="1"/>
</dbReference>
<dbReference type="NCBIfam" id="NF033580">
    <property type="entry name" value="transpos_IS5_3"/>
    <property type="match status" value="1"/>
</dbReference>
<keyword evidence="4" id="KW-1185">Reference proteome</keyword>
<feature type="domain" description="Transposase IS4-like" evidence="1">
    <location>
        <begin position="100"/>
        <end position="252"/>
    </location>
</feature>
<dbReference type="OrthoDB" id="531765at2"/>
<dbReference type="InterPro" id="IPR025161">
    <property type="entry name" value="IS402-like_dom"/>
</dbReference>
<dbReference type="GO" id="GO:0004803">
    <property type="term" value="F:transposase activity"/>
    <property type="evidence" value="ECO:0007669"/>
    <property type="project" value="InterPro"/>
</dbReference>
<evidence type="ECO:0000313" key="4">
    <source>
        <dbReference type="Proteomes" id="UP000000268"/>
    </source>
</evidence>
<dbReference type="RefSeq" id="WP_012161924.1">
    <property type="nucleotide sequence ID" value="NC_009925.1"/>
</dbReference>
<evidence type="ECO:0000259" key="2">
    <source>
        <dbReference type="Pfam" id="PF13340"/>
    </source>
</evidence>
<dbReference type="PANTHER" id="PTHR30007">
    <property type="entry name" value="PHP DOMAIN PROTEIN"/>
    <property type="match status" value="1"/>
</dbReference>
<proteinExistence type="predicted"/>
<organism evidence="3 4">
    <name type="scientific">Acaryochloris marina (strain MBIC 11017)</name>
    <dbReference type="NCBI Taxonomy" id="329726"/>
    <lineage>
        <taxon>Bacteria</taxon>
        <taxon>Bacillati</taxon>
        <taxon>Cyanobacteriota</taxon>
        <taxon>Cyanophyceae</taxon>
        <taxon>Acaryochloridales</taxon>
        <taxon>Acaryochloridaceae</taxon>
        <taxon>Acaryochloris</taxon>
    </lineage>
</organism>
<sequence>MVRHPYDTDLTLDQWELLRPLLPKAKSGGRPRRVNLLAVVNAIFYLLRSGCPWRLIPHDFPAWQTVYTYFRQWEADGTWERLNRALREKLRIQAGRHRHPSAACVDSQSVKTAGAAQEKGFDGGKKVKGRKRTILVDTMGLLIGATVHSARRSDHQGMILLGLWFSAFWQSIQLIWTDQTFGGQAFTAWFQKTFGWTMEVVKRPEEQQGFEVLPRRWVVERTFAWFGHYRRLSKDYEYLPTTSEMMLYAAMVNLMLKRLA</sequence>
<accession>B0C6G9</accession>
<reference evidence="3 4" key="1">
    <citation type="journal article" date="2008" name="Proc. Natl. Acad. Sci. U.S.A.">
        <title>Niche adaptation and genome expansion in the chlorophyll d-producing cyanobacterium Acaryochloris marina.</title>
        <authorList>
            <person name="Swingley W.D."/>
            <person name="Chen M."/>
            <person name="Cheung P.C."/>
            <person name="Conrad A.L."/>
            <person name="Dejesa L.C."/>
            <person name="Hao J."/>
            <person name="Honchak B.M."/>
            <person name="Karbach L.E."/>
            <person name="Kurdoglu A."/>
            <person name="Lahiri S."/>
            <person name="Mastrian S.D."/>
            <person name="Miyashita H."/>
            <person name="Page L."/>
            <person name="Ramakrishna P."/>
            <person name="Satoh S."/>
            <person name="Sattley W.M."/>
            <person name="Shimada Y."/>
            <person name="Taylor H.L."/>
            <person name="Tomo T."/>
            <person name="Tsuchiya T."/>
            <person name="Wang Z.T."/>
            <person name="Raymond J."/>
            <person name="Mimuro M."/>
            <person name="Blankenship R.E."/>
            <person name="Touchman J.W."/>
        </authorList>
    </citation>
    <scope>NUCLEOTIDE SEQUENCE [LARGE SCALE GENOMIC DNA]</scope>
    <source>
        <strain evidence="4">MBIC 11017</strain>
    </source>
</reference>
<gene>
    <name evidence="3" type="ordered locus">AM1_1358</name>
</gene>
<dbReference type="GO" id="GO:0003677">
    <property type="term" value="F:DNA binding"/>
    <property type="evidence" value="ECO:0007669"/>
    <property type="project" value="InterPro"/>
</dbReference>
<evidence type="ECO:0000259" key="1">
    <source>
        <dbReference type="Pfam" id="PF01609"/>
    </source>
</evidence>
<feature type="domain" description="Insertion element IS402-like" evidence="2">
    <location>
        <begin position="10"/>
        <end position="82"/>
    </location>
</feature>
<dbReference type="AlphaFoldDB" id="B0C6G9"/>
<dbReference type="Pfam" id="PF01609">
    <property type="entry name" value="DDE_Tnp_1"/>
    <property type="match status" value="1"/>
</dbReference>
<dbReference type="GO" id="GO:0006313">
    <property type="term" value="P:DNA transposition"/>
    <property type="evidence" value="ECO:0007669"/>
    <property type="project" value="InterPro"/>
</dbReference>
<dbReference type="Proteomes" id="UP000000268">
    <property type="component" value="Chromosome"/>
</dbReference>
<name>B0C6G9_ACAM1</name>
<protein>
    <submittedName>
        <fullName evidence="3">Transposase, IS4 family</fullName>
    </submittedName>
</protein>
<dbReference type="InterPro" id="IPR002559">
    <property type="entry name" value="Transposase_11"/>
</dbReference>
<dbReference type="PANTHER" id="PTHR30007:SF0">
    <property type="entry name" value="TRANSPOSASE"/>
    <property type="match status" value="1"/>
</dbReference>
<dbReference type="eggNOG" id="COG3293">
    <property type="taxonomic scope" value="Bacteria"/>
</dbReference>